<protein>
    <submittedName>
        <fullName evidence="2">Uncharacterized protein</fullName>
    </submittedName>
</protein>
<name>A0A319ERX1_9EURO</name>
<evidence type="ECO:0000313" key="2">
    <source>
        <dbReference type="EMBL" id="PYH93682.1"/>
    </source>
</evidence>
<dbReference type="VEuPathDB" id="FungiDB:BO71DRAFT_250294"/>
<evidence type="ECO:0000313" key="3">
    <source>
        <dbReference type="Proteomes" id="UP000247810"/>
    </source>
</evidence>
<dbReference type="EMBL" id="KZ825887">
    <property type="protein sequence ID" value="PYH93682.1"/>
    <property type="molecule type" value="Genomic_DNA"/>
</dbReference>
<dbReference type="AlphaFoldDB" id="A0A319ERX1"/>
<organism evidence="2 3">
    <name type="scientific">Aspergillus ellipticus CBS 707.79</name>
    <dbReference type="NCBI Taxonomy" id="1448320"/>
    <lineage>
        <taxon>Eukaryota</taxon>
        <taxon>Fungi</taxon>
        <taxon>Dikarya</taxon>
        <taxon>Ascomycota</taxon>
        <taxon>Pezizomycotina</taxon>
        <taxon>Eurotiomycetes</taxon>
        <taxon>Eurotiomycetidae</taxon>
        <taxon>Eurotiales</taxon>
        <taxon>Aspergillaceae</taxon>
        <taxon>Aspergillus</taxon>
        <taxon>Aspergillus subgen. Circumdati</taxon>
    </lineage>
</organism>
<evidence type="ECO:0000256" key="1">
    <source>
        <dbReference type="SAM" id="Phobius"/>
    </source>
</evidence>
<sequence length="68" mass="7939">MDCLQYNDSRTIYHYISYSTVILIISSIHWCCQSIIDGIKSQFINPWLDFYGGCHLDNPSRYIFSPGK</sequence>
<keyword evidence="1" id="KW-0472">Membrane</keyword>
<keyword evidence="3" id="KW-1185">Reference proteome</keyword>
<proteinExistence type="predicted"/>
<gene>
    <name evidence="2" type="ORF">BO71DRAFT_250294</name>
</gene>
<dbReference type="Proteomes" id="UP000247810">
    <property type="component" value="Unassembled WGS sequence"/>
</dbReference>
<keyword evidence="1" id="KW-0812">Transmembrane</keyword>
<keyword evidence="1" id="KW-1133">Transmembrane helix</keyword>
<reference evidence="2 3" key="1">
    <citation type="submission" date="2018-02" db="EMBL/GenBank/DDBJ databases">
        <title>The genomes of Aspergillus section Nigri reveals drivers in fungal speciation.</title>
        <authorList>
            <consortium name="DOE Joint Genome Institute"/>
            <person name="Vesth T.C."/>
            <person name="Nybo J."/>
            <person name="Theobald S."/>
            <person name="Brandl J."/>
            <person name="Frisvad J.C."/>
            <person name="Nielsen K.F."/>
            <person name="Lyhne E.K."/>
            <person name="Kogle M.E."/>
            <person name="Kuo A."/>
            <person name="Riley R."/>
            <person name="Clum A."/>
            <person name="Nolan M."/>
            <person name="Lipzen A."/>
            <person name="Salamov A."/>
            <person name="Henrissat B."/>
            <person name="Wiebenga A."/>
            <person name="De vries R.P."/>
            <person name="Grigoriev I.V."/>
            <person name="Mortensen U.H."/>
            <person name="Andersen M.R."/>
            <person name="Baker S.E."/>
        </authorList>
    </citation>
    <scope>NUCLEOTIDE SEQUENCE [LARGE SCALE GENOMIC DNA]</scope>
    <source>
        <strain evidence="2 3">CBS 707.79</strain>
    </source>
</reference>
<accession>A0A319ERX1</accession>
<feature type="transmembrane region" description="Helical" evidence="1">
    <location>
        <begin position="12"/>
        <end position="32"/>
    </location>
</feature>